<dbReference type="RefSeq" id="WP_280030314.1">
    <property type="nucleotide sequence ID" value="NZ_JAOCAP010000020.1"/>
</dbReference>
<accession>A0AA42TSB1</accession>
<dbReference type="AlphaFoldDB" id="A0AA42TSB1"/>
<evidence type="ECO:0000313" key="2">
    <source>
        <dbReference type="Proteomes" id="UP001158416"/>
    </source>
</evidence>
<dbReference type="EMBL" id="JAOCAP010000020">
    <property type="protein sequence ID" value="MDH1321152.1"/>
    <property type="molecule type" value="Genomic_DNA"/>
</dbReference>
<name>A0AA42TSB1_9ENTR</name>
<evidence type="ECO:0000313" key="1">
    <source>
        <dbReference type="EMBL" id="MDH1321152.1"/>
    </source>
</evidence>
<comment type="caution">
    <text evidence="1">The sequence shown here is derived from an EMBL/GenBank/DDBJ whole genome shotgun (WGS) entry which is preliminary data.</text>
</comment>
<proteinExistence type="predicted"/>
<protein>
    <submittedName>
        <fullName evidence="1">Uncharacterized protein</fullName>
    </submittedName>
</protein>
<dbReference type="Proteomes" id="UP001158416">
    <property type="component" value="Unassembled WGS sequence"/>
</dbReference>
<reference evidence="1" key="1">
    <citation type="submission" date="2022-09" db="EMBL/GenBank/DDBJ databases">
        <title>Intensive care unit water sources are persistently colonized with multi-drug resistant bacteria and are the site of extensive horizontal gene transfer of antibiotic resistance genes.</title>
        <authorList>
            <person name="Diorio-Toth L."/>
        </authorList>
    </citation>
    <scope>NUCLEOTIDE SEQUENCE</scope>
    <source>
        <strain evidence="1">GD03936</strain>
    </source>
</reference>
<sequence length="87" mass="9635">MDITLAFKKLSLTNGDVVTLSIAPSAMQTMIIELIAQGYLTTEELATYVISQLKICDKRNLQYVLPENVLNKLNETYQAVNNGGENV</sequence>
<organism evidence="1 2">
    <name type="scientific">Enterobacter bugandensis</name>
    <dbReference type="NCBI Taxonomy" id="881260"/>
    <lineage>
        <taxon>Bacteria</taxon>
        <taxon>Pseudomonadati</taxon>
        <taxon>Pseudomonadota</taxon>
        <taxon>Gammaproteobacteria</taxon>
        <taxon>Enterobacterales</taxon>
        <taxon>Enterobacteriaceae</taxon>
        <taxon>Enterobacter</taxon>
    </lineage>
</organism>
<gene>
    <name evidence="1" type="ORF">N5C39_22530</name>
</gene>